<evidence type="ECO:0000313" key="12">
    <source>
        <dbReference type="Proteomes" id="UP000236291"/>
    </source>
</evidence>
<evidence type="ECO:0000256" key="1">
    <source>
        <dbReference type="ARBA" id="ARBA00012493"/>
    </source>
</evidence>
<dbReference type="GO" id="GO:0004519">
    <property type="term" value="F:endonuclease activity"/>
    <property type="evidence" value="ECO:0007669"/>
    <property type="project" value="UniProtKB-KW"/>
</dbReference>
<sequence length="1859" mass="212777">MRGKTSAENLLFDPEIERTARRNNSQRKKRKQRAKQKQLLEGTSVSISSISPIIEDIMAEEEPQNGGGGVRPCHNSPRRLAHLARPQRAARQTEMKTGLLQLLYANPFAGLSHEDPYNHLVKFYEIAGSLGASEAEEESVFMRMFPHSLIGTAKDWYLDLPAQVMTNWNTLEEKFLDRFFPHHKFMEAKTTIAVFAQGSNETLCEAWDRYKSMLRKCPNHGFDELTQIHIFRNGLLQQSKLLLDATAGGSLLSLNAADATAIIEKMALSDRQSERNKNPSQRKAGILELDTSDAVLAQNKLLTNTVEELSKQMSKLITLHEGSGKAKQVAYCELCTGDHPTGHCPPENEEVNFMGNQPRQGQYQNNTGYQRGNNSNYGQGWRQDAGSSNRQKQYESYNQLPTQQNQNSDLEVTLHKFMEMQQKQLQQYQQQQQQFQQQQQQFQQETQVYQRGNDAVLRNLETQIGQIAKQVANNTNQGGSFAANTETNPKEQCKSITTRSGKEIGKGIGDNLKTEDAVVEAREKQEGEVEESENEAEEKNKEGDLVEKNQKNEKSQKNEKYEKNEEEEELEGEVSNERKKKNQKAREEKSIQKSPPVQHLPYPHAQSKKDKERQYARFLDIFKRLQINIPFSEALEQMPTYAKFMKEILTKKRKYSDDEVIQLDASCSAIIQRTLPTKEKDPGRVTLPVTIGNVNVGKALIDLGSSINLIPLSVIERIGGLDITCTRMTLQLADKSITRPSGMAEDVLVKVDKFMFPIDFVVMDIEEDDDVPLILGRPFMKTARMMIDIDDGVMKVRVQDEEVSFNLWEAMKHSKDKGVCFKMDATEEAILDVQKQLMKPSPLEQALTNALNDIDSDEEREIKECLKELDALKEVSPLEAKIEELKDEYKPVEVKLELKTLPSHLKYVFLEEGNNKPVIISNSLSIHEENSLIQILKENKKAIGWVLSDLKGISPSYCMHSIMMEENYKPVAQPQRRLNPTMKEVVRKEVVKLLEAGMIYPISDSAWVSPVQVVPKKGGMTVITNDKNELIPSRTVTGWRMCIDYRRLNKATRKDHFPLPFMDQMLERLSGQEFYCFLDGYSGYNQITVNPEDHEKTAFTCPFGVFAYRRMPFGLCNAPATFQRCMQAIFSDLIEKCIEVFMDDFSVFGPSFELCLKNLDTVLKRCVETNLVLNWEKCHFMVTEGIVLGHKISSKGIEVDKAKVEVIEKLPPPVNVKGIRSFLGHAGFYRRFIKDFSKIAKPLSNLLNKDKPFNFDNACLLAFNDLKEKLTTAPIITAPDWSLDFELMCDASDYAVGAVLGQRKNKIFHAIHYASKVLNDAQINYATTEKELLAIVYALEKFRSYLIGSKIVVYTDHAAIKYLITKSDSKQRLIRWMLLLQEFDLEIKDKKGTENLVADHLSRLVNNEVTEHEREVLEEFPDEKLLMVQERPWFADMANYKVSGLIPEDFNWHQKKRFLREANQFVWDDPYLFKIGADNLLRRCVTREEATSILWHCHSSPYGGHYNGERTAAKVLQSGFYWPTLFKDAHEYSQRCDNCQKTGGISRRNEMPLQNILEVEVFDCWGIDFVGPFPSSFSYEYILVAVDYVSKWVEAVASPKADGKTVIKFLKKNIFTRFGTPRVLISDGGSHFCNSQLAKALEHYGVKHKVASPYHPQTNGQAEVSNREVKKILEKTVSTSRKDWSLKLDEALWAYRTAFKSPIGLTPFQMVYGKSCHLPVELEHKAYWALKFLNFDPSLAGEKRKMQMQELEEMRFHAYESSKLYKEKVKSYHDKRIIDRNFQPGQKVLLFNSRLKLFSGKLKSKWSGPFIIKEVKPYGAIEIEDVELQRSWTVNGQRLKPYFGGEIDRLTTKVSLSDP</sequence>
<dbReference type="Proteomes" id="UP000236291">
    <property type="component" value="Unassembled WGS sequence"/>
</dbReference>
<keyword evidence="8" id="KW-0175">Coiled coil</keyword>
<keyword evidence="4" id="KW-0540">Nuclease</keyword>
<dbReference type="GO" id="GO:0003676">
    <property type="term" value="F:nucleic acid binding"/>
    <property type="evidence" value="ECO:0007669"/>
    <property type="project" value="InterPro"/>
</dbReference>
<feature type="compositionally biased region" description="Basic and acidic residues" evidence="9">
    <location>
        <begin position="512"/>
        <end position="527"/>
    </location>
</feature>
<evidence type="ECO:0000256" key="3">
    <source>
        <dbReference type="ARBA" id="ARBA00022695"/>
    </source>
</evidence>
<dbReference type="Gene3D" id="2.40.70.10">
    <property type="entry name" value="Acid Proteases"/>
    <property type="match status" value="1"/>
</dbReference>
<dbReference type="InterPro" id="IPR001584">
    <property type="entry name" value="Integrase_cat-core"/>
</dbReference>
<protein>
    <recommendedName>
        <fullName evidence="1">RNA-directed DNA polymerase</fullName>
        <ecNumber evidence="1">2.7.7.49</ecNumber>
    </recommendedName>
</protein>
<feature type="compositionally biased region" description="Basic residues" evidence="9">
    <location>
        <begin position="24"/>
        <end position="36"/>
    </location>
</feature>
<keyword evidence="3" id="KW-0548">Nucleotidyltransferase</keyword>
<keyword evidence="2" id="KW-0808">Transferase</keyword>
<dbReference type="Gene3D" id="1.10.340.70">
    <property type="match status" value="1"/>
</dbReference>
<dbReference type="Pfam" id="PF03732">
    <property type="entry name" value="Retrotrans_gag"/>
    <property type="match status" value="1"/>
</dbReference>
<dbReference type="FunFam" id="3.10.20.370:FF:000001">
    <property type="entry name" value="Retrovirus-related Pol polyprotein from transposon 17.6-like protein"/>
    <property type="match status" value="1"/>
</dbReference>
<dbReference type="CDD" id="cd01647">
    <property type="entry name" value="RT_LTR"/>
    <property type="match status" value="1"/>
</dbReference>
<dbReference type="SUPFAM" id="SSF53098">
    <property type="entry name" value="Ribonuclease H-like"/>
    <property type="match status" value="1"/>
</dbReference>
<evidence type="ECO:0000256" key="9">
    <source>
        <dbReference type="SAM" id="MobiDB-lite"/>
    </source>
</evidence>
<keyword evidence="7" id="KW-0695">RNA-directed DNA polymerase</keyword>
<feature type="domain" description="Integrase catalytic" evidence="10">
    <location>
        <begin position="1548"/>
        <end position="1715"/>
    </location>
</feature>
<dbReference type="InterPro" id="IPR000477">
    <property type="entry name" value="RT_dom"/>
</dbReference>
<feature type="region of interest" description="Disordered" evidence="9">
    <location>
        <begin position="478"/>
        <end position="611"/>
    </location>
</feature>
<dbReference type="Gene3D" id="3.10.10.10">
    <property type="entry name" value="HIV Type 1 Reverse Transcriptase, subunit A, domain 1"/>
    <property type="match status" value="1"/>
</dbReference>
<dbReference type="PANTHER" id="PTHR37984">
    <property type="entry name" value="PROTEIN CBG26694"/>
    <property type="match status" value="1"/>
</dbReference>
<evidence type="ECO:0000256" key="8">
    <source>
        <dbReference type="SAM" id="Coils"/>
    </source>
</evidence>
<dbReference type="GO" id="GO:0015074">
    <property type="term" value="P:DNA integration"/>
    <property type="evidence" value="ECO:0007669"/>
    <property type="project" value="InterPro"/>
</dbReference>
<dbReference type="Pfam" id="PF00665">
    <property type="entry name" value="rve"/>
    <property type="match status" value="1"/>
</dbReference>
<keyword evidence="5" id="KW-0255">Endonuclease</keyword>
<feature type="coiled-coil region" evidence="8">
    <location>
        <begin position="418"/>
        <end position="477"/>
    </location>
</feature>
<dbReference type="CDD" id="cd00303">
    <property type="entry name" value="retropepsin_like"/>
    <property type="match status" value="1"/>
</dbReference>
<dbReference type="InterPro" id="IPR050951">
    <property type="entry name" value="Retrovirus_Pol_polyprotein"/>
</dbReference>
<dbReference type="GO" id="GO:0016787">
    <property type="term" value="F:hydrolase activity"/>
    <property type="evidence" value="ECO:0007669"/>
    <property type="project" value="UniProtKB-KW"/>
</dbReference>
<keyword evidence="6" id="KW-0378">Hydrolase</keyword>
<dbReference type="InterPro" id="IPR012337">
    <property type="entry name" value="RNaseH-like_sf"/>
</dbReference>
<dbReference type="InterPro" id="IPR043502">
    <property type="entry name" value="DNA/RNA_pol_sf"/>
</dbReference>
<dbReference type="Gene3D" id="3.30.70.270">
    <property type="match status" value="2"/>
</dbReference>
<feature type="compositionally biased region" description="Basic and acidic residues" evidence="9">
    <location>
        <begin position="537"/>
        <end position="563"/>
    </location>
</feature>
<feature type="compositionally biased region" description="Polar residues" evidence="9">
    <location>
        <begin position="478"/>
        <end position="487"/>
    </location>
</feature>
<dbReference type="PROSITE" id="PS50994">
    <property type="entry name" value="INTEGRASE"/>
    <property type="match status" value="1"/>
</dbReference>
<feature type="region of interest" description="Disordered" evidence="9">
    <location>
        <begin position="1"/>
        <end position="41"/>
    </location>
</feature>
<dbReference type="FunFam" id="3.30.70.270:FF:000020">
    <property type="entry name" value="Transposon Tf2-6 polyprotein-like Protein"/>
    <property type="match status" value="1"/>
</dbReference>
<dbReference type="InterPro" id="IPR021109">
    <property type="entry name" value="Peptidase_aspartic_dom_sf"/>
</dbReference>
<evidence type="ECO:0000256" key="6">
    <source>
        <dbReference type="ARBA" id="ARBA00022801"/>
    </source>
</evidence>
<dbReference type="InterPro" id="IPR036397">
    <property type="entry name" value="RNaseH_sf"/>
</dbReference>
<dbReference type="InterPro" id="IPR043128">
    <property type="entry name" value="Rev_trsase/Diguanyl_cyclase"/>
</dbReference>
<dbReference type="Pfam" id="PF13650">
    <property type="entry name" value="Asp_protease_2"/>
    <property type="match status" value="1"/>
</dbReference>
<dbReference type="CDD" id="cd09274">
    <property type="entry name" value="RNase_HI_RT_Ty3"/>
    <property type="match status" value="1"/>
</dbReference>
<dbReference type="EMBL" id="ASHM01005316">
    <property type="protein sequence ID" value="PNY12480.1"/>
    <property type="molecule type" value="Genomic_DNA"/>
</dbReference>
<reference evidence="11 12" key="1">
    <citation type="journal article" date="2014" name="Am. J. Bot.">
        <title>Genome assembly and annotation for red clover (Trifolium pratense; Fabaceae).</title>
        <authorList>
            <person name="Istvanek J."/>
            <person name="Jaros M."/>
            <person name="Krenek A."/>
            <person name="Repkova J."/>
        </authorList>
    </citation>
    <scope>NUCLEOTIDE SEQUENCE [LARGE SCALE GENOMIC DNA]</scope>
    <source>
        <strain evidence="12">cv. Tatra</strain>
        <tissue evidence="11">Young leaves</tissue>
    </source>
</reference>
<dbReference type="InterPro" id="IPR005162">
    <property type="entry name" value="Retrotrans_gag_dom"/>
</dbReference>
<accession>A0A2K3PB15</accession>
<evidence type="ECO:0000313" key="11">
    <source>
        <dbReference type="EMBL" id="PNY12480.1"/>
    </source>
</evidence>
<evidence type="ECO:0000256" key="2">
    <source>
        <dbReference type="ARBA" id="ARBA00022679"/>
    </source>
</evidence>
<dbReference type="GO" id="GO:0003964">
    <property type="term" value="F:RNA-directed DNA polymerase activity"/>
    <property type="evidence" value="ECO:0007669"/>
    <property type="project" value="UniProtKB-KW"/>
</dbReference>
<dbReference type="InterPro" id="IPR041588">
    <property type="entry name" value="Integrase_H2C2"/>
</dbReference>
<feature type="compositionally biased region" description="Polar residues" evidence="9">
    <location>
        <begin position="354"/>
        <end position="378"/>
    </location>
</feature>
<feature type="compositionally biased region" description="Polar residues" evidence="9">
    <location>
        <begin position="385"/>
        <end position="406"/>
    </location>
</feature>
<dbReference type="Pfam" id="PF17917">
    <property type="entry name" value="RT_RNaseH"/>
    <property type="match status" value="1"/>
</dbReference>
<dbReference type="EC" id="2.7.7.49" evidence="1"/>
<evidence type="ECO:0000259" key="10">
    <source>
        <dbReference type="PROSITE" id="PS50994"/>
    </source>
</evidence>
<dbReference type="PANTHER" id="PTHR37984:SF5">
    <property type="entry name" value="PROTEIN NYNRIN-LIKE"/>
    <property type="match status" value="1"/>
</dbReference>
<name>A0A2K3PB15_TRIPR</name>
<dbReference type="Gene3D" id="3.30.420.10">
    <property type="entry name" value="Ribonuclease H-like superfamily/Ribonuclease H"/>
    <property type="match status" value="1"/>
</dbReference>
<proteinExistence type="predicted"/>
<feature type="region of interest" description="Disordered" evidence="9">
    <location>
        <begin position="346"/>
        <end position="406"/>
    </location>
</feature>
<dbReference type="Pfam" id="PF17921">
    <property type="entry name" value="Integrase_H2C2"/>
    <property type="match status" value="1"/>
</dbReference>
<reference evidence="11 12" key="2">
    <citation type="journal article" date="2017" name="Front. Plant Sci.">
        <title>Gene Classification and Mining of Molecular Markers Useful in Red Clover (Trifolium pratense) Breeding.</title>
        <authorList>
            <person name="Istvanek J."/>
            <person name="Dluhosova J."/>
            <person name="Dluhos P."/>
            <person name="Patkova L."/>
            <person name="Nedelnik J."/>
            <person name="Repkova J."/>
        </authorList>
    </citation>
    <scope>NUCLEOTIDE SEQUENCE [LARGE SCALE GENOMIC DNA]</scope>
    <source>
        <strain evidence="12">cv. Tatra</strain>
        <tissue evidence="11">Young leaves</tissue>
    </source>
</reference>
<evidence type="ECO:0000256" key="4">
    <source>
        <dbReference type="ARBA" id="ARBA00022722"/>
    </source>
</evidence>
<dbReference type="InterPro" id="IPR041373">
    <property type="entry name" value="RT_RNaseH"/>
</dbReference>
<feature type="compositionally biased region" description="Acidic residues" evidence="9">
    <location>
        <begin position="564"/>
        <end position="574"/>
    </location>
</feature>
<evidence type="ECO:0000256" key="5">
    <source>
        <dbReference type="ARBA" id="ARBA00022759"/>
    </source>
</evidence>
<evidence type="ECO:0000256" key="7">
    <source>
        <dbReference type="ARBA" id="ARBA00022918"/>
    </source>
</evidence>
<organism evidence="11 12">
    <name type="scientific">Trifolium pratense</name>
    <name type="common">Red clover</name>
    <dbReference type="NCBI Taxonomy" id="57577"/>
    <lineage>
        <taxon>Eukaryota</taxon>
        <taxon>Viridiplantae</taxon>
        <taxon>Streptophyta</taxon>
        <taxon>Embryophyta</taxon>
        <taxon>Tracheophyta</taxon>
        <taxon>Spermatophyta</taxon>
        <taxon>Magnoliopsida</taxon>
        <taxon>eudicotyledons</taxon>
        <taxon>Gunneridae</taxon>
        <taxon>Pentapetalae</taxon>
        <taxon>rosids</taxon>
        <taxon>fabids</taxon>
        <taxon>Fabales</taxon>
        <taxon>Fabaceae</taxon>
        <taxon>Papilionoideae</taxon>
        <taxon>50 kb inversion clade</taxon>
        <taxon>NPAAA clade</taxon>
        <taxon>Hologalegina</taxon>
        <taxon>IRL clade</taxon>
        <taxon>Trifolieae</taxon>
        <taxon>Trifolium</taxon>
    </lineage>
</organism>
<comment type="caution">
    <text evidence="11">The sequence shown here is derived from an EMBL/GenBank/DDBJ whole genome shotgun (WGS) entry which is preliminary data.</text>
</comment>
<dbReference type="SUPFAM" id="SSF56672">
    <property type="entry name" value="DNA/RNA polymerases"/>
    <property type="match status" value="1"/>
</dbReference>
<dbReference type="Pfam" id="PF00078">
    <property type="entry name" value="RVT_1"/>
    <property type="match status" value="1"/>
</dbReference>
<gene>
    <name evidence="11" type="ORF">L195_g009111</name>
</gene>